<dbReference type="Pfam" id="PF14534">
    <property type="entry name" value="DUF4440"/>
    <property type="match status" value="1"/>
</dbReference>
<name>L1KN49_9ACTN</name>
<evidence type="ECO:0000313" key="3">
    <source>
        <dbReference type="Proteomes" id="UP000010411"/>
    </source>
</evidence>
<dbReference type="InterPro" id="IPR027843">
    <property type="entry name" value="DUF4440"/>
</dbReference>
<comment type="caution">
    <text evidence="2">The sequence shown here is derived from an EMBL/GenBank/DDBJ whole genome shotgun (WGS) entry which is preliminary data.</text>
</comment>
<keyword evidence="3" id="KW-1185">Reference proteome</keyword>
<dbReference type="AlphaFoldDB" id="L1KN49"/>
<reference evidence="2 3" key="1">
    <citation type="submission" date="2012-11" db="EMBL/GenBank/DDBJ databases">
        <authorList>
            <person name="Huguet-Tapia J.C."/>
            <person name="Durkin A.S."/>
            <person name="Pettis G.S."/>
            <person name="Badger J.H."/>
        </authorList>
    </citation>
    <scope>NUCLEOTIDE SEQUENCE [LARGE SCALE GENOMIC DNA]</scope>
    <source>
        <strain evidence="2 3">91-03</strain>
    </source>
</reference>
<sequence length="143" mass="15767">MERLIMASGKHDKYLSSDIETHQELFGEAFNSGDADAVNSMYTEDAVGVWDPGKPLTGQARRDRVKEFMSYGPTVDAKVLQTLVTGDTAMLIVEWSMETKDADGRPEHLEGVAVDVLQRGEDGNWRYVIDNPYGVSGPRTADA</sequence>
<accession>L1KN49</accession>
<dbReference type="EMBL" id="AEJC01000546">
    <property type="protein sequence ID" value="EKX61984.1"/>
    <property type="molecule type" value="Genomic_DNA"/>
</dbReference>
<organism evidence="2 3">
    <name type="scientific">Streptomyces ipomoeae 91-03</name>
    <dbReference type="NCBI Taxonomy" id="698759"/>
    <lineage>
        <taxon>Bacteria</taxon>
        <taxon>Bacillati</taxon>
        <taxon>Actinomycetota</taxon>
        <taxon>Actinomycetes</taxon>
        <taxon>Kitasatosporales</taxon>
        <taxon>Streptomycetaceae</taxon>
        <taxon>Streptomyces</taxon>
    </lineage>
</organism>
<dbReference type="SUPFAM" id="SSF54427">
    <property type="entry name" value="NTF2-like"/>
    <property type="match status" value="1"/>
</dbReference>
<dbReference type="InterPro" id="IPR032710">
    <property type="entry name" value="NTF2-like_dom_sf"/>
</dbReference>
<protein>
    <recommendedName>
        <fullName evidence="1">DUF4440 domain-containing protein</fullName>
    </recommendedName>
</protein>
<proteinExistence type="predicted"/>
<feature type="domain" description="DUF4440" evidence="1">
    <location>
        <begin position="24"/>
        <end position="126"/>
    </location>
</feature>
<gene>
    <name evidence="2" type="ORF">STRIP9103_02771</name>
</gene>
<evidence type="ECO:0000259" key="1">
    <source>
        <dbReference type="Pfam" id="PF14534"/>
    </source>
</evidence>
<dbReference type="Gene3D" id="3.10.450.50">
    <property type="match status" value="1"/>
</dbReference>
<dbReference type="Proteomes" id="UP000010411">
    <property type="component" value="Unassembled WGS sequence"/>
</dbReference>
<evidence type="ECO:0000313" key="2">
    <source>
        <dbReference type="EMBL" id="EKX61984.1"/>
    </source>
</evidence>
<dbReference type="PATRIC" id="fig|698759.3.peg.7321"/>